<evidence type="ECO:0000313" key="3">
    <source>
        <dbReference type="EMBL" id="MPM32446.1"/>
    </source>
</evidence>
<dbReference type="GO" id="GO:0005829">
    <property type="term" value="C:cytosol"/>
    <property type="evidence" value="ECO:0007669"/>
    <property type="project" value="TreeGrafter"/>
</dbReference>
<evidence type="ECO:0000256" key="2">
    <source>
        <dbReference type="ARBA" id="ARBA00022679"/>
    </source>
</evidence>
<keyword evidence="2" id="KW-0808">Transferase</keyword>
<dbReference type="InterPro" id="IPR002201">
    <property type="entry name" value="Glyco_trans_9"/>
</dbReference>
<dbReference type="Gene3D" id="3.40.50.2000">
    <property type="entry name" value="Glycogen Phosphorylase B"/>
    <property type="match status" value="2"/>
</dbReference>
<dbReference type="SUPFAM" id="SSF53756">
    <property type="entry name" value="UDP-Glycosyltransferase/glycogen phosphorylase"/>
    <property type="match status" value="1"/>
</dbReference>
<reference evidence="3" key="1">
    <citation type="submission" date="2019-08" db="EMBL/GenBank/DDBJ databases">
        <authorList>
            <person name="Kucharzyk K."/>
            <person name="Murdoch R.W."/>
            <person name="Higgins S."/>
            <person name="Loffler F."/>
        </authorList>
    </citation>
    <scope>NUCLEOTIDE SEQUENCE</scope>
</reference>
<sequence length="330" mass="36537">MNPKSIIISRTDAIGDVILTLPLAVFLKKKWPDCRIIFLGRNYTKDIAEICPAVDSFISWDDISGNPVEALKQQSADAIIHVFPRKEIAKAARKAGIPLRIGTSHRTYNWFTCNRKISFSRRKSDLHEAQLNFVLLKGFGITHVPAIDDLKSMQLMNPKSELRADLNGLIAKNKFNLILHPGSRGSAREWGIDRFAELIKLLPADKFKIFLTGTEKEGAMFRNELAEPFPQVTDLSGKLSLSELIVFIGHCNGLLAASTGPLHIAAALGIHAIGLYPPIRPMHPGRWAPIGKNTKVFVADKKCSECRKTAQCACLREISANEVAGYLMSL</sequence>
<evidence type="ECO:0000256" key="1">
    <source>
        <dbReference type="ARBA" id="ARBA00022676"/>
    </source>
</evidence>
<evidence type="ECO:0008006" key="4">
    <source>
        <dbReference type="Google" id="ProtNLM"/>
    </source>
</evidence>
<dbReference type="PANTHER" id="PTHR30160:SF15">
    <property type="entry name" value="GLYCOSYLTRANSFERASE HI_0523-RELATED"/>
    <property type="match status" value="1"/>
</dbReference>
<keyword evidence="1" id="KW-0328">Glycosyltransferase</keyword>
<dbReference type="AlphaFoldDB" id="A0A644YV84"/>
<dbReference type="GO" id="GO:0009244">
    <property type="term" value="P:lipopolysaccharide core region biosynthetic process"/>
    <property type="evidence" value="ECO:0007669"/>
    <property type="project" value="TreeGrafter"/>
</dbReference>
<dbReference type="Pfam" id="PF01075">
    <property type="entry name" value="Glyco_transf_9"/>
    <property type="match status" value="1"/>
</dbReference>
<organism evidence="3">
    <name type="scientific">bioreactor metagenome</name>
    <dbReference type="NCBI Taxonomy" id="1076179"/>
    <lineage>
        <taxon>unclassified sequences</taxon>
        <taxon>metagenomes</taxon>
        <taxon>ecological metagenomes</taxon>
    </lineage>
</organism>
<name>A0A644YV84_9ZZZZ</name>
<dbReference type="GO" id="GO:0008713">
    <property type="term" value="F:ADP-heptose-lipopolysaccharide heptosyltransferase activity"/>
    <property type="evidence" value="ECO:0007669"/>
    <property type="project" value="TreeGrafter"/>
</dbReference>
<comment type="caution">
    <text evidence="3">The sequence shown here is derived from an EMBL/GenBank/DDBJ whole genome shotgun (WGS) entry which is preliminary data.</text>
</comment>
<accession>A0A644YV84</accession>
<dbReference type="EMBL" id="VSSQ01006364">
    <property type="protein sequence ID" value="MPM32446.1"/>
    <property type="molecule type" value="Genomic_DNA"/>
</dbReference>
<gene>
    <name evidence="3" type="ORF">SDC9_79008</name>
</gene>
<protein>
    <recommendedName>
        <fullName evidence="4">Lipopolysaccharide core heptosyltransferase RfaQ</fullName>
    </recommendedName>
</protein>
<proteinExistence type="predicted"/>
<dbReference type="CDD" id="cd03789">
    <property type="entry name" value="GT9_LPS_heptosyltransferase"/>
    <property type="match status" value="1"/>
</dbReference>
<dbReference type="InterPro" id="IPR051199">
    <property type="entry name" value="LPS_LOS_Heptosyltrfase"/>
</dbReference>
<dbReference type="PANTHER" id="PTHR30160">
    <property type="entry name" value="TETRAACYLDISACCHARIDE 4'-KINASE-RELATED"/>
    <property type="match status" value="1"/>
</dbReference>